<evidence type="ECO:0000313" key="2">
    <source>
        <dbReference type="EMBL" id="CCK75909.1"/>
    </source>
</evidence>
<accession>R4YTM1</accession>
<dbReference type="STRING" id="698738.OLEAN_C17330"/>
<reference evidence="2 3" key="1">
    <citation type="journal article" date="2013" name="Nat. Commun.">
        <title>Genome sequence and functional genomic analysis of the oil-degrading bacterium Oleispira antarctica.</title>
        <authorList>
            <person name="Kube M."/>
            <person name="Chernikova T.N."/>
            <person name="Al-Ramahi Y."/>
            <person name="Beloqui A."/>
            <person name="Lopez-Cortez N."/>
            <person name="Guazzaroni M.E."/>
            <person name="Heipieper H.J."/>
            <person name="Klages S."/>
            <person name="Kotsyurbenko O.R."/>
            <person name="Langer I."/>
            <person name="Nechitaylo T.Y."/>
            <person name="Lunsdorf H."/>
            <person name="Fernandez M."/>
            <person name="Juarez S."/>
            <person name="Ciordia S."/>
            <person name="Singer A."/>
            <person name="Kagan O."/>
            <person name="Egorova O."/>
            <person name="Petit P.A."/>
            <person name="Stogios P."/>
            <person name="Kim Y."/>
            <person name="Tchigvintsev A."/>
            <person name="Flick R."/>
            <person name="Denaro R."/>
            <person name="Genovese M."/>
            <person name="Albar J.P."/>
            <person name="Reva O.N."/>
            <person name="Martinez-Gomariz M."/>
            <person name="Tran H."/>
            <person name="Ferrer M."/>
            <person name="Savchenko A."/>
            <person name="Yakunin A.F."/>
            <person name="Yakimov M.M."/>
            <person name="Golyshina O.V."/>
            <person name="Reinhardt R."/>
            <person name="Golyshin P.N."/>
        </authorList>
    </citation>
    <scope>NUCLEOTIDE SEQUENCE [LARGE SCALE GENOMIC DNA]</scope>
</reference>
<dbReference type="OrthoDB" id="7031345at2"/>
<name>R4YTM1_OLEAN</name>
<feature type="transmembrane region" description="Helical" evidence="1">
    <location>
        <begin position="38"/>
        <end position="58"/>
    </location>
</feature>
<evidence type="ECO:0000313" key="3">
    <source>
        <dbReference type="Proteomes" id="UP000032749"/>
    </source>
</evidence>
<dbReference type="KEGG" id="oai:OLEAN_C17330"/>
<dbReference type="AlphaFoldDB" id="R4YTM1"/>
<organism evidence="2 3">
    <name type="scientific">Oleispira antarctica RB-8</name>
    <dbReference type="NCBI Taxonomy" id="698738"/>
    <lineage>
        <taxon>Bacteria</taxon>
        <taxon>Pseudomonadati</taxon>
        <taxon>Pseudomonadota</taxon>
        <taxon>Gammaproteobacteria</taxon>
        <taxon>Oceanospirillales</taxon>
        <taxon>Oceanospirillaceae</taxon>
        <taxon>Oleispira</taxon>
    </lineage>
</organism>
<protein>
    <submittedName>
        <fullName evidence="2">Uncharacterized protein</fullName>
    </submittedName>
</protein>
<evidence type="ECO:0000256" key="1">
    <source>
        <dbReference type="SAM" id="Phobius"/>
    </source>
</evidence>
<keyword evidence="3" id="KW-1185">Reference proteome</keyword>
<keyword evidence="1" id="KW-0472">Membrane</keyword>
<dbReference type="Proteomes" id="UP000032749">
    <property type="component" value="Chromosome"/>
</dbReference>
<dbReference type="EMBL" id="FO203512">
    <property type="protein sequence ID" value="CCK75909.1"/>
    <property type="molecule type" value="Genomic_DNA"/>
</dbReference>
<proteinExistence type="predicted"/>
<sequence>MSRKTLRCNIQSRNNSLKLRQTQLALASRQSRKALNRCNPYLIIGVGLLAGVTIKTIGWRKVYSFARVGARIYPLIINKADSYEDRFLSDKMDT</sequence>
<dbReference type="HOGENOM" id="CLU_2383302_0_0_6"/>
<gene>
    <name evidence="2" type="ORF">OLEAN_C17330</name>
</gene>
<keyword evidence="1" id="KW-0812">Transmembrane</keyword>
<keyword evidence="1" id="KW-1133">Transmembrane helix</keyword>